<protein>
    <submittedName>
        <fullName evidence="1">Uncharacterized protein</fullName>
    </submittedName>
</protein>
<sequence>MIIIQGLSSIAMKKIFKILKPGLSKKIVLCPIAKEKQLKHRNPPLGKEEMWKYFRKGKNGECLRKGEFHYFLLFSRGIRGITSPLFCPELRLAR</sequence>
<accession>I3IPM1</accession>
<proteinExistence type="predicted"/>
<dbReference type="EMBL" id="BAFH01000004">
    <property type="protein sequence ID" value="GAB63666.1"/>
    <property type="molecule type" value="Genomic_DNA"/>
</dbReference>
<gene>
    <name evidence="1" type="ORF">KSU1_D0357</name>
</gene>
<reference evidence="1 2" key="1">
    <citation type="journal article" date="2012" name="FEBS Lett.">
        <title>Anammox organism KSU-1 expresses a NirK-type copper-containing nitrite reductase instead of a NirS-type with cytochrome cd1.</title>
        <authorList>
            <person name="Hira D."/>
            <person name="Toh H."/>
            <person name="Migita C.T."/>
            <person name="Okubo H."/>
            <person name="Nishiyama T."/>
            <person name="Hattori M."/>
            <person name="Furukawa K."/>
            <person name="Fujii T."/>
        </authorList>
    </citation>
    <scope>NUCLEOTIDE SEQUENCE [LARGE SCALE GENOMIC DNA]</scope>
</reference>
<name>I3IPM1_9BACT</name>
<evidence type="ECO:0000313" key="2">
    <source>
        <dbReference type="Proteomes" id="UP000002985"/>
    </source>
</evidence>
<dbReference type="AlphaFoldDB" id="I3IPM1"/>
<organism evidence="1 2">
    <name type="scientific">Candidatus Jettenia caeni</name>
    <dbReference type="NCBI Taxonomy" id="247490"/>
    <lineage>
        <taxon>Bacteria</taxon>
        <taxon>Pseudomonadati</taxon>
        <taxon>Planctomycetota</taxon>
        <taxon>Candidatus Brocadiia</taxon>
        <taxon>Candidatus Brocadiales</taxon>
        <taxon>Candidatus Brocadiaceae</taxon>
        <taxon>Candidatus Jettenia</taxon>
    </lineage>
</organism>
<dbReference type="Proteomes" id="UP000002985">
    <property type="component" value="Unassembled WGS sequence"/>
</dbReference>
<evidence type="ECO:0000313" key="1">
    <source>
        <dbReference type="EMBL" id="GAB63666.1"/>
    </source>
</evidence>
<comment type="caution">
    <text evidence="1">The sequence shown here is derived from an EMBL/GenBank/DDBJ whole genome shotgun (WGS) entry which is preliminary data.</text>
</comment>
<keyword evidence="2" id="KW-1185">Reference proteome</keyword>